<evidence type="ECO:0000256" key="2">
    <source>
        <dbReference type="ARBA" id="ARBA00022679"/>
    </source>
</evidence>
<dbReference type="EC" id="2.7.7.7" evidence="1"/>
<dbReference type="InterPro" id="IPR008921">
    <property type="entry name" value="DNA_pol3_clamp-load_cplx_C"/>
</dbReference>
<keyword evidence="9" id="KW-1185">Reference proteome</keyword>
<dbReference type="Gene3D" id="1.10.8.60">
    <property type="match status" value="1"/>
</dbReference>
<dbReference type="PANTHER" id="PTHR34388:SF1">
    <property type="entry name" value="DNA POLYMERASE III SUBUNIT DELTA"/>
    <property type="match status" value="1"/>
</dbReference>
<evidence type="ECO:0000256" key="6">
    <source>
        <dbReference type="ARBA" id="ARBA00034754"/>
    </source>
</evidence>
<keyword evidence="4" id="KW-0235">DNA replication</keyword>
<evidence type="ECO:0000313" key="8">
    <source>
        <dbReference type="EMBL" id="SNT67997.1"/>
    </source>
</evidence>
<evidence type="ECO:0000256" key="7">
    <source>
        <dbReference type="ARBA" id="ARBA00049244"/>
    </source>
</evidence>
<dbReference type="InterPro" id="IPR027417">
    <property type="entry name" value="P-loop_NTPase"/>
</dbReference>
<evidence type="ECO:0000256" key="3">
    <source>
        <dbReference type="ARBA" id="ARBA00022695"/>
    </source>
</evidence>
<protein>
    <recommendedName>
        <fullName evidence="1">DNA-directed DNA polymerase</fullName>
        <ecNumber evidence="1">2.7.7.7</ecNumber>
    </recommendedName>
</protein>
<name>A0A239PK30_9PROT</name>
<dbReference type="InterPro" id="IPR005790">
    <property type="entry name" value="DNA_polIII_delta"/>
</dbReference>
<dbReference type="GO" id="GO:0003677">
    <property type="term" value="F:DNA binding"/>
    <property type="evidence" value="ECO:0007669"/>
    <property type="project" value="InterPro"/>
</dbReference>
<evidence type="ECO:0000256" key="1">
    <source>
        <dbReference type="ARBA" id="ARBA00012417"/>
    </source>
</evidence>
<gene>
    <name evidence="8" type="ORF">SAMN06297382_0493</name>
</gene>
<keyword evidence="3" id="KW-0548">Nucleotidyltransferase</keyword>
<comment type="similarity">
    <text evidence="6">Belongs to the DNA polymerase HolA subunit family.</text>
</comment>
<evidence type="ECO:0000256" key="4">
    <source>
        <dbReference type="ARBA" id="ARBA00022705"/>
    </source>
</evidence>
<dbReference type="NCBIfam" id="TIGR01128">
    <property type="entry name" value="holA"/>
    <property type="match status" value="1"/>
</dbReference>
<dbReference type="SUPFAM" id="SSF52540">
    <property type="entry name" value="P-loop containing nucleoside triphosphate hydrolases"/>
    <property type="match status" value="1"/>
</dbReference>
<keyword evidence="2" id="KW-0808">Transferase</keyword>
<dbReference type="GO" id="GO:0006261">
    <property type="term" value="P:DNA-templated DNA replication"/>
    <property type="evidence" value="ECO:0007669"/>
    <property type="project" value="TreeGrafter"/>
</dbReference>
<sequence>MTALKGRQIEAFMKRRDPSVSAVLVYGPDAGLVRERAEALARAVVPDLQDPFNAVALSEGDLKAEPARLADEAAALSFAGGERVVRLRAGGEASAKAAKILLDGLEAGHLKANALVIVEAGDLPPASALRKMFEKARRAAALPCYVDGPADVRALAVDAARAEDLRFDEDALELVVALLGEDRGASRAELEKLVLYKGPKALRSGPGTITLEDVRAVLADGVGDALDEAAAAAADGQAAALSRALYRSASAGANPITLLRALGRAFSRLRAAQALIADGLSADMAMKRLRPPVFFMEQRAFAARLRRWPQAKLDEALDLLLEAELAAKSAGAPQREIAERAAFRLAMMAGR</sequence>
<evidence type="ECO:0000256" key="5">
    <source>
        <dbReference type="ARBA" id="ARBA00022932"/>
    </source>
</evidence>
<dbReference type="OrthoDB" id="9804983at2"/>
<reference evidence="8 9" key="1">
    <citation type="submission" date="2017-07" db="EMBL/GenBank/DDBJ databases">
        <authorList>
            <person name="Sun Z.S."/>
            <person name="Albrecht U."/>
            <person name="Echele G."/>
            <person name="Lee C.C."/>
        </authorList>
    </citation>
    <scope>NUCLEOTIDE SEQUENCE [LARGE SCALE GENOMIC DNA]</scope>
    <source>
        <strain evidence="8 9">CGMCC 1.12710</strain>
    </source>
</reference>
<proteinExistence type="inferred from homology"/>
<dbReference type="EMBL" id="FZQA01000001">
    <property type="protein sequence ID" value="SNT67997.1"/>
    <property type="molecule type" value="Genomic_DNA"/>
</dbReference>
<dbReference type="AlphaFoldDB" id="A0A239PK30"/>
<comment type="catalytic activity">
    <reaction evidence="7">
        <text>DNA(n) + a 2'-deoxyribonucleoside 5'-triphosphate = DNA(n+1) + diphosphate</text>
        <dbReference type="Rhea" id="RHEA:22508"/>
        <dbReference type="Rhea" id="RHEA-COMP:17339"/>
        <dbReference type="Rhea" id="RHEA-COMP:17340"/>
        <dbReference type="ChEBI" id="CHEBI:33019"/>
        <dbReference type="ChEBI" id="CHEBI:61560"/>
        <dbReference type="ChEBI" id="CHEBI:173112"/>
        <dbReference type="EC" id="2.7.7.7"/>
    </reaction>
</comment>
<dbReference type="GO" id="GO:0003887">
    <property type="term" value="F:DNA-directed DNA polymerase activity"/>
    <property type="evidence" value="ECO:0007669"/>
    <property type="project" value="UniProtKB-KW"/>
</dbReference>
<dbReference type="Proteomes" id="UP000198346">
    <property type="component" value="Unassembled WGS sequence"/>
</dbReference>
<dbReference type="Gene3D" id="1.20.272.10">
    <property type="match status" value="1"/>
</dbReference>
<dbReference type="RefSeq" id="WP_089410986.1">
    <property type="nucleotide sequence ID" value="NZ_FZQA01000001.1"/>
</dbReference>
<organism evidence="8 9">
    <name type="scientific">Amphiplicatus metriothermophilus</name>
    <dbReference type="NCBI Taxonomy" id="1519374"/>
    <lineage>
        <taxon>Bacteria</taxon>
        <taxon>Pseudomonadati</taxon>
        <taxon>Pseudomonadota</taxon>
        <taxon>Alphaproteobacteria</taxon>
        <taxon>Parvularculales</taxon>
        <taxon>Parvularculaceae</taxon>
        <taxon>Amphiplicatus</taxon>
    </lineage>
</organism>
<keyword evidence="5" id="KW-0239">DNA-directed DNA polymerase</keyword>
<dbReference type="SUPFAM" id="SSF48019">
    <property type="entry name" value="post-AAA+ oligomerization domain-like"/>
    <property type="match status" value="1"/>
</dbReference>
<dbReference type="PANTHER" id="PTHR34388">
    <property type="entry name" value="DNA POLYMERASE III SUBUNIT DELTA"/>
    <property type="match status" value="1"/>
</dbReference>
<dbReference type="Gene3D" id="3.40.50.300">
    <property type="entry name" value="P-loop containing nucleotide triphosphate hydrolases"/>
    <property type="match status" value="1"/>
</dbReference>
<accession>A0A239PK30</accession>
<dbReference type="GO" id="GO:0009360">
    <property type="term" value="C:DNA polymerase III complex"/>
    <property type="evidence" value="ECO:0007669"/>
    <property type="project" value="TreeGrafter"/>
</dbReference>
<evidence type="ECO:0000313" key="9">
    <source>
        <dbReference type="Proteomes" id="UP000198346"/>
    </source>
</evidence>